<dbReference type="GO" id="GO:0000271">
    <property type="term" value="P:polysaccharide biosynthetic process"/>
    <property type="evidence" value="ECO:0007669"/>
    <property type="project" value="UniProtKB-KW"/>
</dbReference>
<dbReference type="Pfam" id="PF02397">
    <property type="entry name" value="Bac_transf"/>
    <property type="match status" value="1"/>
</dbReference>
<dbReference type="OrthoDB" id="9808602at2"/>
<dbReference type="PANTHER" id="PTHR30576">
    <property type="entry name" value="COLANIC BIOSYNTHESIS UDP-GLUCOSE LIPID CARRIER TRANSFERASE"/>
    <property type="match status" value="1"/>
</dbReference>
<organism evidence="5 6">
    <name type="scientific">Pseudosulfitobacter pseudonitzschiae</name>
    <dbReference type="NCBI Taxonomy" id="1402135"/>
    <lineage>
        <taxon>Bacteria</taxon>
        <taxon>Pseudomonadati</taxon>
        <taxon>Pseudomonadota</taxon>
        <taxon>Alphaproteobacteria</taxon>
        <taxon>Rhodobacterales</taxon>
        <taxon>Roseobacteraceae</taxon>
        <taxon>Pseudosulfitobacter</taxon>
    </lineage>
</organism>
<evidence type="ECO:0000256" key="1">
    <source>
        <dbReference type="ARBA" id="ARBA00006464"/>
    </source>
</evidence>
<proteinExistence type="inferred from homology"/>
<name>A0A221K4A5_9RHOB</name>
<keyword evidence="3" id="KW-0472">Membrane</keyword>
<dbReference type="Proteomes" id="UP000199754">
    <property type="component" value="Chromosome"/>
</dbReference>
<comment type="similarity">
    <text evidence="1">Belongs to the bacterial sugar transferase family.</text>
</comment>
<feature type="transmembrane region" description="Helical" evidence="3">
    <location>
        <begin position="12"/>
        <end position="33"/>
    </location>
</feature>
<sequence length="221" mass="25803">MTWHKRIFDLFFASLLVIILGPIILWLVCYILIKQGRPLFYVSERMKTPTQPFGLWKFRTMTVVNEDAGVSGGYKQQRITPLGAKLRAKRLDEFPQLWNILRGDLSFVGPRPPLREYVERFPELYSEVLKSRPGVTGLATIMFHKHEDWLLARCETPAETDDIYTRICIPRKARLDIMYQRNQSTCWDIDLVFQTIGNLFRRRRSITETSDGLHSGPDRSP</sequence>
<reference evidence="5 6" key="1">
    <citation type="submission" date="2017-07" db="EMBL/GenBank/DDBJ databases">
        <title>Genome Sequence of Sulfitobacter pseudonitzschiae Strain SMR1 Isolated from a culture of the Diatom Skeletonema marinoi.</title>
        <authorList>
            <person name="Topel M."/>
            <person name="Pinder M.I.M."/>
            <person name="Johansson O.N."/>
            <person name="Kourtchenko O."/>
            <person name="Godhe A."/>
            <person name="Clarke A.K."/>
        </authorList>
    </citation>
    <scope>NUCLEOTIDE SEQUENCE [LARGE SCALE GENOMIC DNA]</scope>
    <source>
        <strain evidence="5 6">SMR1</strain>
    </source>
</reference>
<protein>
    <submittedName>
        <fullName evidence="5">Putative sugar transferase EpsL</fullName>
        <ecNumber evidence="5">2.-.-.-</ecNumber>
    </submittedName>
</protein>
<keyword evidence="3" id="KW-0812">Transmembrane</keyword>
<dbReference type="InterPro" id="IPR003362">
    <property type="entry name" value="Bact_transf"/>
</dbReference>
<accession>A0A221K4A5</accession>
<dbReference type="KEGG" id="spse:SULPSESMR1_03060"/>
<keyword evidence="6" id="KW-1185">Reference proteome</keyword>
<dbReference type="EC" id="2.-.-.-" evidence="5"/>
<dbReference type="AlphaFoldDB" id="A0A221K4A5"/>
<gene>
    <name evidence="5" type="primary">epsL</name>
    <name evidence="5" type="ORF">SULPSESMR1_03060</name>
</gene>
<dbReference type="EMBL" id="CP022415">
    <property type="protein sequence ID" value="ASM73838.1"/>
    <property type="molecule type" value="Genomic_DNA"/>
</dbReference>
<keyword evidence="5" id="KW-0808">Transferase</keyword>
<evidence type="ECO:0000256" key="3">
    <source>
        <dbReference type="SAM" id="Phobius"/>
    </source>
</evidence>
<dbReference type="STRING" id="1402135.SAMN05444149_10455"/>
<evidence type="ECO:0000313" key="6">
    <source>
        <dbReference type="Proteomes" id="UP000199754"/>
    </source>
</evidence>
<dbReference type="RefSeq" id="WP_089421602.1">
    <property type="nucleotide sequence ID" value="NZ_CP022415.1"/>
</dbReference>
<keyword evidence="3" id="KW-1133">Transmembrane helix</keyword>
<evidence type="ECO:0000313" key="5">
    <source>
        <dbReference type="EMBL" id="ASM73838.1"/>
    </source>
</evidence>
<evidence type="ECO:0000256" key="2">
    <source>
        <dbReference type="ARBA" id="ARBA00023169"/>
    </source>
</evidence>
<dbReference type="GO" id="GO:0016780">
    <property type="term" value="F:phosphotransferase activity, for other substituted phosphate groups"/>
    <property type="evidence" value="ECO:0007669"/>
    <property type="project" value="TreeGrafter"/>
</dbReference>
<evidence type="ECO:0000259" key="4">
    <source>
        <dbReference type="Pfam" id="PF02397"/>
    </source>
</evidence>
<feature type="domain" description="Bacterial sugar transferase" evidence="4">
    <location>
        <begin position="5"/>
        <end position="200"/>
    </location>
</feature>
<dbReference type="PANTHER" id="PTHR30576:SF20">
    <property type="entry name" value="QUINOVOSAMINEPHOSPHOTRANSFERAE-RELATED"/>
    <property type="match status" value="1"/>
</dbReference>
<keyword evidence="2" id="KW-0270">Exopolysaccharide synthesis</keyword>